<feature type="region of interest" description="Disordered" evidence="1">
    <location>
        <begin position="49"/>
        <end position="71"/>
    </location>
</feature>
<feature type="compositionally biased region" description="Basic and acidic residues" evidence="1">
    <location>
        <begin position="53"/>
        <end position="67"/>
    </location>
</feature>
<name>A0A423USG6_STRGL</name>
<dbReference type="EMBL" id="QWFA01000199">
    <property type="protein sequence ID" value="ROV65309.1"/>
    <property type="molecule type" value="Genomic_DNA"/>
</dbReference>
<evidence type="ECO:0000313" key="3">
    <source>
        <dbReference type="Proteomes" id="UP000285596"/>
    </source>
</evidence>
<gene>
    <name evidence="2" type="ORF">D3105_28115</name>
</gene>
<proteinExistence type="predicted"/>
<dbReference type="Proteomes" id="UP000285596">
    <property type="component" value="Unassembled WGS sequence"/>
</dbReference>
<accession>A0A423USG6</accession>
<protein>
    <submittedName>
        <fullName evidence="2">Uncharacterized protein</fullName>
    </submittedName>
</protein>
<comment type="caution">
    <text evidence="2">The sequence shown here is derived from an EMBL/GenBank/DDBJ whole genome shotgun (WGS) entry which is preliminary data.</text>
</comment>
<evidence type="ECO:0000256" key="1">
    <source>
        <dbReference type="SAM" id="MobiDB-lite"/>
    </source>
</evidence>
<sequence>MAGRYYFDPHRVASLTEQQDQIADLAMSILNEFRDDVYGTAGWVGTAAGTDEMSQKATERDREETQKVTETMTGFRDALSASTAAMKDQIYLVRSTRDTNLEGISKYSSRAEANGVFGDDTGGHGRR</sequence>
<dbReference type="RefSeq" id="WP_118905783.1">
    <property type="nucleotide sequence ID" value="NZ_QWFA01000199.1"/>
</dbReference>
<organism evidence="2 3">
    <name type="scientific">Streptomyces globisporus</name>
    <dbReference type="NCBI Taxonomy" id="1908"/>
    <lineage>
        <taxon>Bacteria</taxon>
        <taxon>Bacillati</taxon>
        <taxon>Actinomycetota</taxon>
        <taxon>Actinomycetes</taxon>
        <taxon>Kitasatosporales</taxon>
        <taxon>Streptomycetaceae</taxon>
        <taxon>Streptomyces</taxon>
    </lineage>
</organism>
<dbReference type="AlphaFoldDB" id="A0A423USG6"/>
<evidence type="ECO:0000313" key="2">
    <source>
        <dbReference type="EMBL" id="ROV65309.1"/>
    </source>
</evidence>
<reference evidence="2 3" key="1">
    <citation type="submission" date="2018-08" db="EMBL/GenBank/DDBJ databases">
        <title>Streptomyces globisporus 1912-4Crt, whole genome shotgun sequence.</title>
        <authorList>
            <person name="Matselyukh B."/>
        </authorList>
    </citation>
    <scope>NUCLEOTIDE SEQUENCE [LARGE SCALE GENOMIC DNA]</scope>
    <source>
        <strain evidence="2 3">1912-4Crt</strain>
    </source>
</reference>